<gene>
    <name evidence="6" type="ORF">ASZ90_001821</name>
</gene>
<feature type="domain" description="ATPase BadF/BadG/BcrA/BcrD type" evidence="5">
    <location>
        <begin position="50"/>
        <end position="250"/>
    </location>
</feature>
<protein>
    <submittedName>
        <fullName evidence="6">Coa enzyme activase</fullName>
    </submittedName>
</protein>
<dbReference type="AlphaFoldDB" id="A0A0W8G588"/>
<evidence type="ECO:0000256" key="3">
    <source>
        <dbReference type="ARBA" id="ARBA00023004"/>
    </source>
</evidence>
<evidence type="ECO:0000313" key="6">
    <source>
        <dbReference type="EMBL" id="KUG28309.1"/>
    </source>
</evidence>
<evidence type="ECO:0000259" key="5">
    <source>
        <dbReference type="Pfam" id="PF01869"/>
    </source>
</evidence>
<keyword evidence="2" id="KW-0479">Metal-binding</keyword>
<dbReference type="PANTHER" id="PTHR32329">
    <property type="entry name" value="BIFUNCTIONAL PROTEIN [INCLUDES 2-HYDROXYACYL-COA DEHYDRATASE (N-TER) AND ITS ACTIVATOR DOMAIN (C_TERM)-RELATED"/>
    <property type="match status" value="1"/>
</dbReference>
<reference evidence="6" key="1">
    <citation type="journal article" date="2015" name="Proc. Natl. Acad. Sci. U.S.A.">
        <title>Networks of energetic and metabolic interactions define dynamics in microbial communities.</title>
        <authorList>
            <person name="Embree M."/>
            <person name="Liu J.K."/>
            <person name="Al-Bassam M.M."/>
            <person name="Zengler K."/>
        </authorList>
    </citation>
    <scope>NUCLEOTIDE SEQUENCE</scope>
</reference>
<keyword evidence="4" id="KW-0411">Iron-sulfur</keyword>
<dbReference type="SUPFAM" id="SSF53067">
    <property type="entry name" value="Actin-like ATPase domain"/>
    <property type="match status" value="1"/>
</dbReference>
<comment type="cofactor">
    <cofactor evidence="1">
        <name>[4Fe-4S] cluster</name>
        <dbReference type="ChEBI" id="CHEBI:49883"/>
    </cofactor>
</comment>
<evidence type="ECO:0000256" key="2">
    <source>
        <dbReference type="ARBA" id="ARBA00022723"/>
    </source>
</evidence>
<dbReference type="PANTHER" id="PTHR32329:SF8">
    <property type="entry name" value="ACTIVATOR OF (R)-2-HYDROXYGLUTARYL-COA DEHYDRATASE"/>
    <property type="match status" value="1"/>
</dbReference>
<sequence>MFAGIDVGSRSIELVIVADGEIIHAARTATTFDPVSQCHRLFAAAPACPVAATGYGRELVARHGFDREVTTITEIKAHALGAAHRFPEARGVLDIGGQDTKAIALGPGGRVAKFEMNDRCAAGTGKFLEFLANVFQIPVEAFGAYALSGAPGVEVSSMCTVFAETEATSLMAKGRDPRDIALGLHASVVRRTANMLRRVGVTGGDAPVVFSGGVAHNPCIVHLLGQALGQPLLVADDPDMTGALGAALWGERRE</sequence>
<dbReference type="InterPro" id="IPR008275">
    <property type="entry name" value="CoA_E_activase_dom"/>
</dbReference>
<dbReference type="GO" id="GO:0051536">
    <property type="term" value="F:iron-sulfur cluster binding"/>
    <property type="evidence" value="ECO:0007669"/>
    <property type="project" value="UniProtKB-KW"/>
</dbReference>
<dbReference type="Pfam" id="PF01869">
    <property type="entry name" value="BcrAD_BadFG"/>
    <property type="match status" value="1"/>
</dbReference>
<comment type="caution">
    <text evidence="6">The sequence shown here is derived from an EMBL/GenBank/DDBJ whole genome shotgun (WGS) entry which is preliminary data.</text>
</comment>
<keyword evidence="3" id="KW-0408">Iron</keyword>
<name>A0A0W8G588_9ZZZZ</name>
<dbReference type="InterPro" id="IPR043129">
    <property type="entry name" value="ATPase_NBD"/>
</dbReference>
<dbReference type="CDD" id="cd24036">
    <property type="entry name" value="ASKHA_NBD_BcrAD_BadFG_HgdC_HadI"/>
    <property type="match status" value="1"/>
</dbReference>
<dbReference type="InterPro" id="IPR002731">
    <property type="entry name" value="ATPase_BadF"/>
</dbReference>
<dbReference type="GO" id="GO:0046872">
    <property type="term" value="F:metal ion binding"/>
    <property type="evidence" value="ECO:0007669"/>
    <property type="project" value="UniProtKB-KW"/>
</dbReference>
<dbReference type="Gene3D" id="3.30.420.40">
    <property type="match status" value="2"/>
</dbReference>
<evidence type="ECO:0000256" key="1">
    <source>
        <dbReference type="ARBA" id="ARBA00001966"/>
    </source>
</evidence>
<dbReference type="EMBL" id="LNQE01000234">
    <property type="protein sequence ID" value="KUG28309.1"/>
    <property type="molecule type" value="Genomic_DNA"/>
</dbReference>
<accession>A0A0W8G588</accession>
<organism evidence="6">
    <name type="scientific">hydrocarbon metagenome</name>
    <dbReference type="NCBI Taxonomy" id="938273"/>
    <lineage>
        <taxon>unclassified sequences</taxon>
        <taxon>metagenomes</taxon>
        <taxon>ecological metagenomes</taxon>
    </lineage>
</organism>
<proteinExistence type="predicted"/>
<dbReference type="InterPro" id="IPR051805">
    <property type="entry name" value="Dehydratase_Activator_Redct"/>
</dbReference>
<dbReference type="NCBIfam" id="TIGR00241">
    <property type="entry name" value="CoA_E_activ"/>
    <property type="match status" value="1"/>
</dbReference>
<evidence type="ECO:0000256" key="4">
    <source>
        <dbReference type="ARBA" id="ARBA00023014"/>
    </source>
</evidence>